<organism evidence="1 2">
    <name type="scientific">Aduncisulcus paluster</name>
    <dbReference type="NCBI Taxonomy" id="2918883"/>
    <lineage>
        <taxon>Eukaryota</taxon>
        <taxon>Metamonada</taxon>
        <taxon>Carpediemonas-like organisms</taxon>
        <taxon>Aduncisulcus</taxon>
    </lineage>
</organism>
<sequence length="504" mass="56229">MKLSVECKTFSGKKALIDYNISLLTSQLTSRFSSSKSSKLPIDMNLSLCFLFKSLIDALSKPKTEPTEDSSQFQVWDKCFGLLFKNSQGNSAALSHLCHAISCLNAHTLQLMSESSIRNICDFCLGYASLDAIVELEHEEASQSSSKSTSPIDISSSSPLMASPVLVRSSLHALSSLVNFPPLSDNPCFLADVLEVCMHGIVDPKCNRMIRTESLACIAVVLWKFAGISSSRTSTHDHVKIDDASTKTEVEKDDFISYIPIPVLMDLTPVIKSLICEQGLGMRNLVSIIRIIGLTIYIICRLYDLKLVDDEVFKELSTEVEDAEERKIKAVNKSFVMSQTSKDTPQAEFYQSCFEFLSNVLCDRMFISNIKGKWNAAISLSHIIPFISHPYIAISDISRISMIKSLIRDVIHGIKDPSNVNIKFKKNCLIIINTLITEGFMEVSQYYDSIEIELMISAELSVLGDGFSEECSMYLSDDDHLVCNEVYPGRYAAECEDGYFYDET</sequence>
<protein>
    <submittedName>
        <fullName evidence="1">Uncharacterized protein</fullName>
    </submittedName>
</protein>
<evidence type="ECO:0000313" key="2">
    <source>
        <dbReference type="Proteomes" id="UP001057375"/>
    </source>
</evidence>
<evidence type="ECO:0000313" key="1">
    <source>
        <dbReference type="EMBL" id="GKT32698.1"/>
    </source>
</evidence>
<reference evidence="1" key="1">
    <citation type="submission" date="2022-03" db="EMBL/GenBank/DDBJ databases">
        <title>Draft genome sequence of Aduncisulcus paluster, a free-living microaerophilic Fornicata.</title>
        <authorList>
            <person name="Yuyama I."/>
            <person name="Kume K."/>
            <person name="Tamura T."/>
            <person name="Inagaki Y."/>
            <person name="Hashimoto T."/>
        </authorList>
    </citation>
    <scope>NUCLEOTIDE SEQUENCE</scope>
    <source>
        <strain evidence="1">NY0171</strain>
    </source>
</reference>
<keyword evidence="2" id="KW-1185">Reference proteome</keyword>
<name>A0ABQ5KMG1_9EUKA</name>
<accession>A0ABQ5KMG1</accession>
<comment type="caution">
    <text evidence="1">The sequence shown here is derived from an EMBL/GenBank/DDBJ whole genome shotgun (WGS) entry which is preliminary data.</text>
</comment>
<feature type="non-terminal residue" evidence="1">
    <location>
        <position position="504"/>
    </location>
</feature>
<dbReference type="Proteomes" id="UP001057375">
    <property type="component" value="Unassembled WGS sequence"/>
</dbReference>
<dbReference type="EMBL" id="BQXS01010036">
    <property type="protein sequence ID" value="GKT32698.1"/>
    <property type="molecule type" value="Genomic_DNA"/>
</dbReference>
<proteinExistence type="predicted"/>
<gene>
    <name evidence="1" type="ORF">ADUPG1_006784</name>
</gene>